<dbReference type="EnsemblPlants" id="AVESA.00010b.r2.4AG0652070.1">
    <property type="protein sequence ID" value="AVESA.00010b.r2.4AG0652070.1.CDS"/>
    <property type="gene ID" value="AVESA.00010b.r2.4AG0652070"/>
</dbReference>
<organism evidence="1 2">
    <name type="scientific">Avena sativa</name>
    <name type="common">Oat</name>
    <dbReference type="NCBI Taxonomy" id="4498"/>
    <lineage>
        <taxon>Eukaryota</taxon>
        <taxon>Viridiplantae</taxon>
        <taxon>Streptophyta</taxon>
        <taxon>Embryophyta</taxon>
        <taxon>Tracheophyta</taxon>
        <taxon>Spermatophyta</taxon>
        <taxon>Magnoliopsida</taxon>
        <taxon>Liliopsida</taxon>
        <taxon>Poales</taxon>
        <taxon>Poaceae</taxon>
        <taxon>BOP clade</taxon>
        <taxon>Pooideae</taxon>
        <taxon>Poodae</taxon>
        <taxon>Poeae</taxon>
        <taxon>Poeae Chloroplast Group 1 (Aveneae type)</taxon>
        <taxon>Aveninae</taxon>
        <taxon>Avena</taxon>
    </lineage>
</organism>
<proteinExistence type="predicted"/>
<reference evidence="1" key="2">
    <citation type="submission" date="2025-09" db="UniProtKB">
        <authorList>
            <consortium name="EnsemblPlants"/>
        </authorList>
    </citation>
    <scope>IDENTIFICATION</scope>
</reference>
<accession>A0ACD5WLM9</accession>
<sequence length="357" mass="40061">MLFSFTLGTAVPIQFHMFHSTVPAAGCWSSFTWLKNGWISPIDFSDEGILNNLTQANLRNVWASRRMVDGEDHLYLVHFQRTAAVGPPITVIVKKFGNVDGMVDSHVKSRWKVERIMLALLQHENIIKILHVIEREEAVMLVYEYAVNGSLHYWLHRREGNHRALSWPERMGIAIGVAQGLCHMHHGCSTPVVHHNITCNNILLDQDLNPKICSFGVGQLNAGLNQPLPIVDLHVGDFGYTAPDYALLGTLTEKVDTYSFGVVLLELVTGRVANGDDCMLAIWARNNCNQLMASKQELFKEVVDMAIPHQAWYMKEISTVFKLGVACTVVEPEQRPSMLTVLKKLRRARGLLSGILT</sequence>
<reference evidence="1" key="1">
    <citation type="submission" date="2021-05" db="EMBL/GenBank/DDBJ databases">
        <authorList>
            <person name="Scholz U."/>
            <person name="Mascher M."/>
            <person name="Fiebig A."/>
        </authorList>
    </citation>
    <scope>NUCLEOTIDE SEQUENCE [LARGE SCALE GENOMIC DNA]</scope>
</reference>
<evidence type="ECO:0000313" key="2">
    <source>
        <dbReference type="Proteomes" id="UP001732700"/>
    </source>
</evidence>
<dbReference type="Proteomes" id="UP001732700">
    <property type="component" value="Chromosome 4A"/>
</dbReference>
<name>A0ACD5WLM9_AVESA</name>
<evidence type="ECO:0000313" key="1">
    <source>
        <dbReference type="EnsemblPlants" id="AVESA.00010b.r2.4AG0652070.1.CDS"/>
    </source>
</evidence>
<keyword evidence="2" id="KW-1185">Reference proteome</keyword>
<protein>
    <submittedName>
        <fullName evidence="1">Uncharacterized protein</fullName>
    </submittedName>
</protein>